<keyword evidence="2" id="KW-1185">Reference proteome</keyword>
<organism evidence="1 2">
    <name type="scientific">Gossypium darwinii</name>
    <name type="common">Darwin's cotton</name>
    <name type="synonym">Gossypium barbadense var. darwinii</name>
    <dbReference type="NCBI Taxonomy" id="34276"/>
    <lineage>
        <taxon>Eukaryota</taxon>
        <taxon>Viridiplantae</taxon>
        <taxon>Streptophyta</taxon>
        <taxon>Embryophyta</taxon>
        <taxon>Tracheophyta</taxon>
        <taxon>Spermatophyta</taxon>
        <taxon>Magnoliopsida</taxon>
        <taxon>eudicotyledons</taxon>
        <taxon>Gunneridae</taxon>
        <taxon>Pentapetalae</taxon>
        <taxon>rosids</taxon>
        <taxon>malvids</taxon>
        <taxon>Malvales</taxon>
        <taxon>Malvaceae</taxon>
        <taxon>Malvoideae</taxon>
        <taxon>Gossypium</taxon>
    </lineage>
</organism>
<proteinExistence type="predicted"/>
<accession>A0A5D2G3H0</accession>
<gene>
    <name evidence="1" type="ORF">ES288_A06G053000v1</name>
</gene>
<dbReference type="Proteomes" id="UP000323506">
    <property type="component" value="Chromosome A06"/>
</dbReference>
<evidence type="ECO:0000313" key="2">
    <source>
        <dbReference type="Proteomes" id="UP000323506"/>
    </source>
</evidence>
<dbReference type="AlphaFoldDB" id="A0A5D2G3H0"/>
<protein>
    <submittedName>
        <fullName evidence="1">Uncharacterized protein</fullName>
    </submittedName>
</protein>
<name>A0A5D2G3H0_GOSDA</name>
<dbReference type="EMBL" id="CM017693">
    <property type="protein sequence ID" value="TYH12260.1"/>
    <property type="molecule type" value="Genomic_DNA"/>
</dbReference>
<reference evidence="1 2" key="1">
    <citation type="submission" date="2019-06" db="EMBL/GenBank/DDBJ databases">
        <title>WGS assembly of Gossypium darwinii.</title>
        <authorList>
            <person name="Chen Z.J."/>
            <person name="Sreedasyam A."/>
            <person name="Ando A."/>
            <person name="Song Q."/>
            <person name="De L."/>
            <person name="Hulse-Kemp A."/>
            <person name="Ding M."/>
            <person name="Ye W."/>
            <person name="Kirkbride R."/>
            <person name="Jenkins J."/>
            <person name="Plott C."/>
            <person name="Lovell J."/>
            <person name="Lin Y.-M."/>
            <person name="Vaughn R."/>
            <person name="Liu B."/>
            <person name="Li W."/>
            <person name="Simpson S."/>
            <person name="Scheffler B."/>
            <person name="Saski C."/>
            <person name="Grover C."/>
            <person name="Hu G."/>
            <person name="Conover J."/>
            <person name="Carlson J."/>
            <person name="Shu S."/>
            <person name="Boston L."/>
            <person name="Williams M."/>
            <person name="Peterson D."/>
            <person name="Mcgee K."/>
            <person name="Jones D."/>
            <person name="Wendel J."/>
            <person name="Stelly D."/>
            <person name="Grimwood J."/>
            <person name="Schmutz J."/>
        </authorList>
    </citation>
    <scope>NUCLEOTIDE SEQUENCE [LARGE SCALE GENOMIC DNA]</scope>
    <source>
        <strain evidence="1">1808015.09</strain>
    </source>
</reference>
<sequence length="89" mass="10456">MDDSVRAETRSCQRKPRPWRFRKPYNRKSKGLYSRIIKRKKFKSFLLAAALAAVFVFFCGYGVHGACTGAMCWRTEAWAWLWCQEAVRC</sequence>
<evidence type="ECO:0000313" key="1">
    <source>
        <dbReference type="EMBL" id="TYH12260.1"/>
    </source>
</evidence>